<name>A0ABR3EWU1_9AGAR</name>
<evidence type="ECO:0000313" key="2">
    <source>
        <dbReference type="EMBL" id="KAL0567381.1"/>
    </source>
</evidence>
<dbReference type="Proteomes" id="UP001465976">
    <property type="component" value="Unassembled WGS sequence"/>
</dbReference>
<evidence type="ECO:0000313" key="3">
    <source>
        <dbReference type="Proteomes" id="UP001465976"/>
    </source>
</evidence>
<gene>
    <name evidence="2" type="ORF">V5O48_014609</name>
</gene>
<comment type="caution">
    <text evidence="2">The sequence shown here is derived from an EMBL/GenBank/DDBJ whole genome shotgun (WGS) entry which is preliminary data.</text>
</comment>
<keyword evidence="1" id="KW-0472">Membrane</keyword>
<organism evidence="2 3">
    <name type="scientific">Marasmius crinis-equi</name>
    <dbReference type="NCBI Taxonomy" id="585013"/>
    <lineage>
        <taxon>Eukaryota</taxon>
        <taxon>Fungi</taxon>
        <taxon>Dikarya</taxon>
        <taxon>Basidiomycota</taxon>
        <taxon>Agaricomycotina</taxon>
        <taxon>Agaricomycetes</taxon>
        <taxon>Agaricomycetidae</taxon>
        <taxon>Agaricales</taxon>
        <taxon>Marasmiineae</taxon>
        <taxon>Marasmiaceae</taxon>
        <taxon>Marasmius</taxon>
    </lineage>
</organism>
<keyword evidence="1" id="KW-1133">Transmembrane helix</keyword>
<dbReference type="EMBL" id="JBAHYK010001601">
    <property type="protein sequence ID" value="KAL0567381.1"/>
    <property type="molecule type" value="Genomic_DNA"/>
</dbReference>
<keyword evidence="3" id="KW-1185">Reference proteome</keyword>
<sequence>MDNSSNTGLDAESLKTTFLARICNSSIPEFQGSSTYFSTTYFLNATGAINLALSLESCRNVTVDSDDASQSRNVGYLYYSYAIPQGGPSGFGLIQCRSTLSTGVAIASGLNRTYRSFRQQSLLKVNTTQGFHPIPMENIDPIEVAFRGLDRGAYENTTALTIQDALLLPGLGFTFNVTDTDPDTQLTYPTSPDVLSRSMWSALVHAVAALGVLSKDDSRPFNASVPTPIAAFTRDLPWAFGSGALLILWLALIVGITKWGYRRTFSHNLNSYVAAELIFRERWLLEDVPIGDARDNHRLGAQFEALGI</sequence>
<accession>A0ABR3EWU1</accession>
<reference evidence="2 3" key="1">
    <citation type="submission" date="2024-02" db="EMBL/GenBank/DDBJ databases">
        <title>A draft genome for the cacao thread blight pathogen Marasmius crinis-equi.</title>
        <authorList>
            <person name="Cohen S.P."/>
            <person name="Baruah I.K."/>
            <person name="Amoako-Attah I."/>
            <person name="Bukari Y."/>
            <person name="Meinhardt L.W."/>
            <person name="Bailey B.A."/>
        </authorList>
    </citation>
    <scope>NUCLEOTIDE SEQUENCE [LARGE SCALE GENOMIC DNA]</scope>
    <source>
        <strain evidence="2 3">GH-76</strain>
    </source>
</reference>
<evidence type="ECO:0000256" key="1">
    <source>
        <dbReference type="SAM" id="Phobius"/>
    </source>
</evidence>
<feature type="transmembrane region" description="Helical" evidence="1">
    <location>
        <begin position="236"/>
        <end position="256"/>
    </location>
</feature>
<proteinExistence type="predicted"/>
<keyword evidence="1" id="KW-0812">Transmembrane</keyword>
<protein>
    <submittedName>
        <fullName evidence="2">Uncharacterized protein</fullName>
    </submittedName>
</protein>